<reference evidence="2" key="1">
    <citation type="submission" date="2020-07" db="EMBL/GenBank/DDBJ databases">
        <title>Genome sequence and genetic diversity analysis of an under-domesticated orphan crop, white fonio (Digitaria exilis).</title>
        <authorList>
            <person name="Bennetzen J.L."/>
            <person name="Chen S."/>
            <person name="Ma X."/>
            <person name="Wang X."/>
            <person name="Yssel A.E.J."/>
            <person name="Chaluvadi S.R."/>
            <person name="Johnson M."/>
            <person name="Gangashetty P."/>
            <person name="Hamidou F."/>
            <person name="Sanogo M.D."/>
            <person name="Zwaenepoel A."/>
            <person name="Wallace J."/>
            <person name="Van De Peer Y."/>
            <person name="Van Deynze A."/>
        </authorList>
    </citation>
    <scope>NUCLEOTIDE SEQUENCE</scope>
    <source>
        <tissue evidence="2">Leaves</tissue>
    </source>
</reference>
<gene>
    <name evidence="2" type="ORF">HU200_043447</name>
</gene>
<dbReference type="AlphaFoldDB" id="A0A835B2Y0"/>
<dbReference type="InterPro" id="IPR009367">
    <property type="entry name" value="Elm1-like"/>
</dbReference>
<organism evidence="2 3">
    <name type="scientific">Digitaria exilis</name>
    <dbReference type="NCBI Taxonomy" id="1010633"/>
    <lineage>
        <taxon>Eukaryota</taxon>
        <taxon>Viridiplantae</taxon>
        <taxon>Streptophyta</taxon>
        <taxon>Embryophyta</taxon>
        <taxon>Tracheophyta</taxon>
        <taxon>Spermatophyta</taxon>
        <taxon>Magnoliopsida</taxon>
        <taxon>Liliopsida</taxon>
        <taxon>Poales</taxon>
        <taxon>Poaceae</taxon>
        <taxon>PACMAD clade</taxon>
        <taxon>Panicoideae</taxon>
        <taxon>Panicodae</taxon>
        <taxon>Paniceae</taxon>
        <taxon>Anthephorinae</taxon>
        <taxon>Digitaria</taxon>
    </lineage>
</organism>
<keyword evidence="3" id="KW-1185">Reference proteome</keyword>
<feature type="region of interest" description="Disordered" evidence="1">
    <location>
        <begin position="86"/>
        <end position="106"/>
    </location>
</feature>
<evidence type="ECO:0000313" key="3">
    <source>
        <dbReference type="Proteomes" id="UP000636709"/>
    </source>
</evidence>
<name>A0A835B2Y0_9POAL</name>
<dbReference type="Gramene" id="Dexi1A01G0016280.1">
    <property type="protein sequence ID" value="Dexi1A01G0016280.1:cds"/>
    <property type="gene ID" value="Dexi1A01G0016280"/>
</dbReference>
<dbReference type="PANTHER" id="PTHR33986:SF15">
    <property type="entry name" value="MITOCHONDRIAL FISSION PROTEIN ELM1"/>
    <property type="match status" value="1"/>
</dbReference>
<dbReference type="Proteomes" id="UP000636709">
    <property type="component" value="Unassembled WGS sequence"/>
</dbReference>
<protein>
    <submittedName>
        <fullName evidence="2">Uncharacterized protein</fullName>
    </submittedName>
</protein>
<evidence type="ECO:0000313" key="2">
    <source>
        <dbReference type="EMBL" id="KAF8686620.1"/>
    </source>
</evidence>
<dbReference type="EMBL" id="JACEFO010002063">
    <property type="protein sequence ID" value="KAF8686620.1"/>
    <property type="molecule type" value="Genomic_DNA"/>
</dbReference>
<sequence length="127" mass="13278">MEAQAPEFAGGGGADVIRRAVLIGTGSPGSENQCVALVRAVGIAGDNLTVYRVTRPRGGINDWLGVLPVSLHKLIDKFLVRPFSRRAGTTNTPRKHVPHGGLAALSPSVPEADGKEIVAAARDAFDE</sequence>
<proteinExistence type="predicted"/>
<dbReference type="OrthoDB" id="1856981at2759"/>
<evidence type="ECO:0000256" key="1">
    <source>
        <dbReference type="SAM" id="MobiDB-lite"/>
    </source>
</evidence>
<comment type="caution">
    <text evidence="2">The sequence shown here is derived from an EMBL/GenBank/DDBJ whole genome shotgun (WGS) entry which is preliminary data.</text>
</comment>
<dbReference type="PANTHER" id="PTHR33986">
    <property type="entry name" value="OS02G0535700 PROTEIN"/>
    <property type="match status" value="1"/>
</dbReference>
<accession>A0A835B2Y0</accession>